<evidence type="ECO:0000313" key="2">
    <source>
        <dbReference type="Proteomes" id="UP001195624"/>
    </source>
</evidence>
<dbReference type="Proteomes" id="UP001195624">
    <property type="component" value="Unassembled WGS sequence"/>
</dbReference>
<sequence>MAKTDTAITLLFGKSLVLDFAQVKQGQRAGQHKEFMMTMAEKLAQEGGQETKLEIALKMLAEGLKPSAVLKMTGLTEAELDEIRH</sequence>
<accession>A0ABS4PDW8</accession>
<protein>
    <submittedName>
        <fullName evidence="1">Transposase/invertase (TIGR01784 family)</fullName>
    </submittedName>
</protein>
<organism evidence="1 2">
    <name type="scientific">Winslowiella toletana</name>
    <dbReference type="NCBI Taxonomy" id="92490"/>
    <lineage>
        <taxon>Bacteria</taxon>
        <taxon>Pseudomonadati</taxon>
        <taxon>Pseudomonadota</taxon>
        <taxon>Gammaproteobacteria</taxon>
        <taxon>Enterobacterales</taxon>
        <taxon>Erwiniaceae</taxon>
        <taxon>Winslowiella</taxon>
    </lineage>
</organism>
<name>A0ABS4PDW8_9GAMM</name>
<dbReference type="RefSeq" id="WP_017801745.1">
    <property type="nucleotide sequence ID" value="NZ_JAGGMQ010000001.1"/>
</dbReference>
<keyword evidence="2" id="KW-1185">Reference proteome</keyword>
<reference evidence="2" key="1">
    <citation type="submission" date="2023-07" db="EMBL/GenBank/DDBJ databases">
        <title>Genome mining of underrepresented organisms for secondary metabolites.</title>
        <authorList>
            <person name="D'Agostino P.M."/>
        </authorList>
    </citation>
    <scope>NUCLEOTIDE SEQUENCE [LARGE SCALE GENOMIC DNA]</scope>
    <source>
        <strain evidence="2">WS4403</strain>
    </source>
</reference>
<evidence type="ECO:0000313" key="1">
    <source>
        <dbReference type="EMBL" id="MBP2170825.1"/>
    </source>
</evidence>
<gene>
    <name evidence="1" type="ORF">J2125_004017</name>
</gene>
<proteinExistence type="predicted"/>
<comment type="caution">
    <text evidence="1">The sequence shown here is derived from an EMBL/GenBank/DDBJ whole genome shotgun (WGS) entry which is preliminary data.</text>
</comment>
<dbReference type="EMBL" id="JAGGMQ010000001">
    <property type="protein sequence ID" value="MBP2170825.1"/>
    <property type="molecule type" value="Genomic_DNA"/>
</dbReference>